<dbReference type="GO" id="GO:0020037">
    <property type="term" value="F:heme binding"/>
    <property type="evidence" value="ECO:0007669"/>
    <property type="project" value="InterPro"/>
</dbReference>
<proteinExistence type="predicted"/>
<evidence type="ECO:0000256" key="1">
    <source>
        <dbReference type="ARBA" id="ARBA00022617"/>
    </source>
</evidence>
<evidence type="ECO:0000256" key="2">
    <source>
        <dbReference type="ARBA" id="ARBA00022723"/>
    </source>
</evidence>
<evidence type="ECO:0000256" key="4">
    <source>
        <dbReference type="PROSITE-ProRule" id="PRU00433"/>
    </source>
</evidence>
<accession>A0A6L6J938</accession>
<protein>
    <submittedName>
        <fullName evidence="6">Cytochrome C</fullName>
    </submittedName>
</protein>
<evidence type="ECO:0000259" key="5">
    <source>
        <dbReference type="PROSITE" id="PS51007"/>
    </source>
</evidence>
<keyword evidence="7" id="KW-1185">Reference proteome</keyword>
<dbReference type="EMBL" id="WMIE01000004">
    <property type="protein sequence ID" value="MTH78026.1"/>
    <property type="molecule type" value="Genomic_DNA"/>
</dbReference>
<keyword evidence="1 4" id="KW-0349">Heme</keyword>
<dbReference type="AlphaFoldDB" id="A0A6L6J938"/>
<reference evidence="6 7" key="1">
    <citation type="submission" date="2019-11" db="EMBL/GenBank/DDBJ databases">
        <authorList>
            <person name="Dong K."/>
        </authorList>
    </citation>
    <scope>NUCLEOTIDE SEQUENCE [LARGE SCALE GENOMIC DNA]</scope>
    <source>
        <strain evidence="6 7">NBRC 111993</strain>
    </source>
</reference>
<evidence type="ECO:0000313" key="6">
    <source>
        <dbReference type="EMBL" id="MTH78026.1"/>
    </source>
</evidence>
<dbReference type="OrthoDB" id="9811281at2"/>
<dbReference type="GO" id="GO:0046872">
    <property type="term" value="F:metal ion binding"/>
    <property type="evidence" value="ECO:0007669"/>
    <property type="project" value="UniProtKB-KW"/>
</dbReference>
<dbReference type="InterPro" id="IPR036909">
    <property type="entry name" value="Cyt_c-like_dom_sf"/>
</dbReference>
<keyword evidence="2 4" id="KW-0479">Metal-binding</keyword>
<dbReference type="GO" id="GO:0009055">
    <property type="term" value="F:electron transfer activity"/>
    <property type="evidence" value="ECO:0007669"/>
    <property type="project" value="InterPro"/>
</dbReference>
<organism evidence="6 7">
    <name type="scientific">Paracoccus aestuariivivens</name>
    <dbReference type="NCBI Taxonomy" id="1820333"/>
    <lineage>
        <taxon>Bacteria</taxon>
        <taxon>Pseudomonadati</taxon>
        <taxon>Pseudomonadota</taxon>
        <taxon>Alphaproteobacteria</taxon>
        <taxon>Rhodobacterales</taxon>
        <taxon>Paracoccaceae</taxon>
        <taxon>Paracoccus</taxon>
    </lineage>
</organism>
<dbReference type="PROSITE" id="PS51007">
    <property type="entry name" value="CYTC"/>
    <property type="match status" value="1"/>
</dbReference>
<dbReference type="InterPro" id="IPR009056">
    <property type="entry name" value="Cyt_c-like_dom"/>
</dbReference>
<gene>
    <name evidence="6" type="ORF">GL286_09825</name>
</gene>
<comment type="caution">
    <text evidence="6">The sequence shown here is derived from an EMBL/GenBank/DDBJ whole genome shotgun (WGS) entry which is preliminary data.</text>
</comment>
<dbReference type="SUPFAM" id="SSF46626">
    <property type="entry name" value="Cytochrome c"/>
    <property type="match status" value="1"/>
</dbReference>
<sequence>MIGLAGLAFAGPALAAEGQAHRDYILRCAGCHGMEGLGSVEGGIPTFPGSVGKIAADDMGRTYMMHVPGVISASLDDAGIASVMNYILDRWSPGEAAPFTPDEVTRRRAVPVADVVVMRRDVAKKLMSEGTQIADYPWP</sequence>
<keyword evidence="3 4" id="KW-0408">Iron</keyword>
<name>A0A6L6J938_9RHOB</name>
<evidence type="ECO:0000313" key="7">
    <source>
        <dbReference type="Proteomes" id="UP000478183"/>
    </source>
</evidence>
<feature type="domain" description="Cytochrome c" evidence="5">
    <location>
        <begin position="13"/>
        <end position="91"/>
    </location>
</feature>
<dbReference type="Gene3D" id="1.10.760.10">
    <property type="entry name" value="Cytochrome c-like domain"/>
    <property type="match status" value="1"/>
</dbReference>
<dbReference type="Proteomes" id="UP000478183">
    <property type="component" value="Unassembled WGS sequence"/>
</dbReference>
<evidence type="ECO:0000256" key="3">
    <source>
        <dbReference type="ARBA" id="ARBA00023004"/>
    </source>
</evidence>
<dbReference type="RefSeq" id="WP_155095378.1">
    <property type="nucleotide sequence ID" value="NZ_WMIE01000004.1"/>
</dbReference>